<organism evidence="7 8">
    <name type="scientific">Arthrobacter russicus</name>
    <dbReference type="NCBI Taxonomy" id="172040"/>
    <lineage>
        <taxon>Bacteria</taxon>
        <taxon>Bacillati</taxon>
        <taxon>Actinomycetota</taxon>
        <taxon>Actinomycetes</taxon>
        <taxon>Micrococcales</taxon>
        <taxon>Micrococcaceae</taxon>
        <taxon>Arthrobacter</taxon>
    </lineage>
</organism>
<dbReference type="PANTHER" id="PTHR13170">
    <property type="entry name" value="O-GLCNACASE"/>
    <property type="match status" value="1"/>
</dbReference>
<dbReference type="InterPro" id="IPR008979">
    <property type="entry name" value="Galactose-bd-like_sf"/>
</dbReference>
<feature type="signal peptide" evidence="4">
    <location>
        <begin position="1"/>
        <end position="36"/>
    </location>
</feature>
<dbReference type="RefSeq" id="WP_309800737.1">
    <property type="nucleotide sequence ID" value="NZ_BAAAHY010000006.1"/>
</dbReference>
<dbReference type="Pfam" id="PF07555">
    <property type="entry name" value="NAGidase"/>
    <property type="match status" value="1"/>
</dbReference>
<dbReference type="Pfam" id="PF02838">
    <property type="entry name" value="Glyco_hydro_20b"/>
    <property type="match status" value="1"/>
</dbReference>
<dbReference type="Proteomes" id="UP001185069">
    <property type="component" value="Unassembled WGS sequence"/>
</dbReference>
<name>A0ABU1JFB2_9MICC</name>
<dbReference type="SUPFAM" id="SSF55545">
    <property type="entry name" value="beta-N-acetylhexosaminidase-like domain"/>
    <property type="match status" value="1"/>
</dbReference>
<reference evidence="7 8" key="1">
    <citation type="submission" date="2023-07" db="EMBL/GenBank/DDBJ databases">
        <title>Sequencing the genomes of 1000 actinobacteria strains.</title>
        <authorList>
            <person name="Klenk H.-P."/>
        </authorList>
    </citation>
    <scope>NUCLEOTIDE SEQUENCE [LARGE SCALE GENOMIC DNA]</scope>
    <source>
        <strain evidence="7 8">DSM 14555</strain>
    </source>
</reference>
<evidence type="ECO:0000256" key="2">
    <source>
        <dbReference type="ARBA" id="ARBA00023295"/>
    </source>
</evidence>
<evidence type="ECO:0000313" key="7">
    <source>
        <dbReference type="EMBL" id="MDR6271128.1"/>
    </source>
</evidence>
<feature type="chain" id="PRO_5047021930" evidence="4">
    <location>
        <begin position="37"/>
        <end position="792"/>
    </location>
</feature>
<dbReference type="InterPro" id="IPR017853">
    <property type="entry name" value="GH"/>
</dbReference>
<dbReference type="SUPFAM" id="SSF49785">
    <property type="entry name" value="Galactose-binding domain-like"/>
    <property type="match status" value="1"/>
</dbReference>
<keyword evidence="8" id="KW-1185">Reference proteome</keyword>
<dbReference type="Gene3D" id="3.20.20.80">
    <property type="entry name" value="Glycosidases"/>
    <property type="match status" value="1"/>
</dbReference>
<comment type="similarity">
    <text evidence="3">Belongs to the glycosyl hydrolase 84 family.</text>
</comment>
<keyword evidence="1 3" id="KW-0378">Hydrolase</keyword>
<dbReference type="InterPro" id="IPR011496">
    <property type="entry name" value="O-GlcNAcase_cat"/>
</dbReference>
<evidence type="ECO:0000259" key="5">
    <source>
        <dbReference type="PROSITE" id="PS50022"/>
    </source>
</evidence>
<keyword evidence="2 3" id="KW-0326">Glycosidase</keyword>
<keyword evidence="4" id="KW-0732">Signal</keyword>
<dbReference type="Gene3D" id="1.20.58.460">
    <property type="entry name" value="Hyaluronidase post-catalytic domain-like"/>
    <property type="match status" value="1"/>
</dbReference>
<dbReference type="PROSITE" id="PS50022">
    <property type="entry name" value="FA58C_3"/>
    <property type="match status" value="1"/>
</dbReference>
<dbReference type="PROSITE" id="PS52009">
    <property type="entry name" value="GH84"/>
    <property type="match status" value="1"/>
</dbReference>
<feature type="domain" description="GH84" evidence="6">
    <location>
        <begin position="189"/>
        <end position="471"/>
    </location>
</feature>
<dbReference type="PANTHER" id="PTHR13170:SF16">
    <property type="entry name" value="PROTEIN O-GLCNACASE"/>
    <property type="match status" value="1"/>
</dbReference>
<dbReference type="EMBL" id="JAVDQF010000001">
    <property type="protein sequence ID" value="MDR6271128.1"/>
    <property type="molecule type" value="Genomic_DNA"/>
</dbReference>
<dbReference type="InterPro" id="IPR000421">
    <property type="entry name" value="FA58C"/>
</dbReference>
<sequence>MPISKTNQLPSTRRRAVQFGLSALMATGLLGLSPLAGNSQTPEAVAPPPPVIVPTPQSTTSLGAPVVLGSQVSLVVSPDTDPAAQALAQKILQARGVQVTINSPAAPGNGSKLRLGSGSRADITPAVGNSVPGKAEGYALLVTDTDVVIGGSDGAGQYYGVQTLKQLLAGEGAQTAVAKLAITDSPSMPIRGAIEGFYGAPWSQQDRLDQLAFYGDVKMNTYIYAPKDDPYHRSQWRDPYPAAKLAELKALVDASTANHVRFTFALSPGESVCFSSQADRNAAIAKMQAMYDVGVRAFSIPLDDISYTKWNCSADQTAYGAPGSGNAGKAQVDFLNYLNSSFIKTKSGIFPLQMVPTEYSDVRPTAYKQQFKTLQPDIVIMWTGTDVVPPKISNSDAAAAAAVWGRKVFLWDNYPVNDFGQTTGRLLMGAYAKREAGLSTSLQGIVSNPMNQASASKPAVIGVAGFAWNDGAYDAASTWRWALAYLAQGSANQGNPALAAALTTFADLNYAAPTFGNTFWLPQAPALKQLSDAFNAAPQTASLAAIKDYADSMVTGAPLIRNQLADRIFVQDASAWLDAEPLWGRALQKAAAAVEAARAGEQNSATALVQQSQAAVDQARAVKITDKKNTWSEKATPAPKLGDGVLDTLISTLNNIVTKTSNFALNSPEVKVSGVEPGTSFTGPKAVDGDSSTRWASNYADNAWIQVKLTQSARLDSVQINWESACASAYKVQTSPDGVNWTDYPVDKPVCGVQTVAVSASQPIGFIKIQGIKRATSWGYSIFEIAAYGKAA</sequence>
<evidence type="ECO:0000259" key="6">
    <source>
        <dbReference type="PROSITE" id="PS52009"/>
    </source>
</evidence>
<evidence type="ECO:0000256" key="3">
    <source>
        <dbReference type="PROSITE-ProRule" id="PRU01353"/>
    </source>
</evidence>
<comment type="caution">
    <text evidence="7">The sequence shown here is derived from an EMBL/GenBank/DDBJ whole genome shotgun (WGS) entry which is preliminary data.</text>
</comment>
<dbReference type="GO" id="GO:0004415">
    <property type="term" value="F:hyalurononglucosaminidase activity"/>
    <property type="evidence" value="ECO:0007669"/>
    <property type="project" value="UniProtKB-EC"/>
</dbReference>
<dbReference type="SUPFAM" id="SSF51445">
    <property type="entry name" value="(Trans)glycosidases"/>
    <property type="match status" value="1"/>
</dbReference>
<evidence type="ECO:0000256" key="4">
    <source>
        <dbReference type="SAM" id="SignalP"/>
    </source>
</evidence>
<dbReference type="EC" id="3.2.1.35" evidence="7"/>
<dbReference type="Gene3D" id="3.30.379.10">
    <property type="entry name" value="Chitobiase/beta-hexosaminidase domain 2-like"/>
    <property type="match status" value="1"/>
</dbReference>
<dbReference type="InterPro" id="IPR029018">
    <property type="entry name" value="Hex-like_dom2"/>
</dbReference>
<evidence type="ECO:0000256" key="1">
    <source>
        <dbReference type="ARBA" id="ARBA00022801"/>
    </source>
</evidence>
<dbReference type="Gene3D" id="2.60.120.260">
    <property type="entry name" value="Galactose-binding domain-like"/>
    <property type="match status" value="1"/>
</dbReference>
<dbReference type="Pfam" id="PF00754">
    <property type="entry name" value="F5_F8_type_C"/>
    <property type="match status" value="1"/>
</dbReference>
<accession>A0ABU1JFB2</accession>
<feature type="domain" description="F5/8 type C" evidence="5">
    <location>
        <begin position="651"/>
        <end position="744"/>
    </location>
</feature>
<protein>
    <submittedName>
        <fullName evidence="7">Hyaluronoglucosaminidase</fullName>
        <ecNumber evidence="7">3.2.1.35</ecNumber>
    </submittedName>
</protein>
<dbReference type="InterPro" id="IPR015882">
    <property type="entry name" value="HEX_bac_N"/>
</dbReference>
<proteinExistence type="inferred from homology"/>
<evidence type="ECO:0000313" key="8">
    <source>
        <dbReference type="Proteomes" id="UP001185069"/>
    </source>
</evidence>
<feature type="active site" description="Proton donor" evidence="3">
    <location>
        <position position="304"/>
    </location>
</feature>
<gene>
    <name evidence="7" type="ORF">JOE69_003366</name>
</gene>
<dbReference type="InterPro" id="IPR051822">
    <property type="entry name" value="Glycosyl_Hydrolase_84"/>
</dbReference>